<name>A0A0X8HUQ5_9SACH</name>
<feature type="binding site" evidence="10">
    <location>
        <position position="56"/>
    </location>
    <ligand>
        <name>Mg(2+)</name>
        <dbReference type="ChEBI" id="CHEBI:18420"/>
        <label>1</label>
    </ligand>
</feature>
<feature type="domain" description="GRF-type" evidence="13">
    <location>
        <begin position="493"/>
        <end position="537"/>
    </location>
</feature>
<dbReference type="RefSeq" id="XP_017988865.1">
    <property type="nucleotide sequence ID" value="XM_018133376.1"/>
</dbReference>
<dbReference type="GeneID" id="28725186"/>
<evidence type="ECO:0000256" key="7">
    <source>
        <dbReference type="ARBA" id="ARBA00022842"/>
    </source>
</evidence>
<feature type="active site" evidence="9">
    <location>
        <position position="176"/>
    </location>
</feature>
<dbReference type="GO" id="GO:0003906">
    <property type="term" value="F:DNA-(apurinic or apyrimidinic site) endonuclease activity"/>
    <property type="evidence" value="ECO:0007669"/>
    <property type="project" value="TreeGrafter"/>
</dbReference>
<dbReference type="EMBL" id="CP014246">
    <property type="protein sequence ID" value="AMD21869.1"/>
    <property type="molecule type" value="Genomic_DNA"/>
</dbReference>
<evidence type="ECO:0000256" key="9">
    <source>
        <dbReference type="PIRSR" id="PIRSR604808-1"/>
    </source>
</evidence>
<evidence type="ECO:0000259" key="13">
    <source>
        <dbReference type="PROSITE" id="PS51999"/>
    </source>
</evidence>
<dbReference type="Pfam" id="PF03372">
    <property type="entry name" value="Exo_endo_phos"/>
    <property type="match status" value="1"/>
</dbReference>
<evidence type="ECO:0000256" key="8">
    <source>
        <dbReference type="ARBA" id="ARBA00023242"/>
    </source>
</evidence>
<evidence type="ECO:0000256" key="10">
    <source>
        <dbReference type="PIRSR" id="PIRSR604808-2"/>
    </source>
</evidence>
<proteinExistence type="inferred from homology"/>
<dbReference type="Gene3D" id="3.60.10.10">
    <property type="entry name" value="Endonuclease/exonuclease/phosphatase"/>
    <property type="match status" value="1"/>
</dbReference>
<feature type="site" description="Important for catalytic activity" evidence="11">
    <location>
        <position position="323"/>
    </location>
</feature>
<evidence type="ECO:0000256" key="1">
    <source>
        <dbReference type="ARBA" id="ARBA00007092"/>
    </source>
</evidence>
<evidence type="ECO:0000256" key="4">
    <source>
        <dbReference type="ARBA" id="ARBA00022771"/>
    </source>
</evidence>
<reference evidence="14 15" key="1">
    <citation type="submission" date="2016-01" db="EMBL/GenBank/DDBJ databases">
        <title>Genome sequence of the yeast Holleya sinecauda.</title>
        <authorList>
            <person name="Dietrich F.S."/>
        </authorList>
    </citation>
    <scope>NUCLEOTIDE SEQUENCE [LARGE SCALE GENOMIC DNA]</scope>
    <source>
        <strain evidence="14 15">ATCC 58844</strain>
    </source>
</reference>
<keyword evidence="15" id="KW-1185">Reference proteome</keyword>
<feature type="binding site" evidence="10">
    <location>
        <position position="219"/>
    </location>
    <ligand>
        <name>Mg(2+)</name>
        <dbReference type="ChEBI" id="CHEBI:18420"/>
        <label>1</label>
    </ligand>
</feature>
<dbReference type="PANTHER" id="PTHR22748:SF4">
    <property type="entry name" value="DNA-(APURINIC OR APYRIMIDINIC SITE) ENDONUCLEASE 2"/>
    <property type="match status" value="1"/>
</dbReference>
<dbReference type="GO" id="GO:0008270">
    <property type="term" value="F:zinc ion binding"/>
    <property type="evidence" value="ECO:0007669"/>
    <property type="project" value="UniProtKB-KW"/>
</dbReference>
<keyword evidence="5" id="KW-0378">Hydrolase</keyword>
<feature type="binding site" evidence="10">
    <location>
        <position position="217"/>
    </location>
    <ligand>
        <name>Mg(2+)</name>
        <dbReference type="ChEBI" id="CHEBI:18420"/>
        <label>1</label>
    </ligand>
</feature>
<organism evidence="14 15">
    <name type="scientific">Eremothecium sinecaudum</name>
    <dbReference type="NCBI Taxonomy" id="45286"/>
    <lineage>
        <taxon>Eukaryota</taxon>
        <taxon>Fungi</taxon>
        <taxon>Dikarya</taxon>
        <taxon>Ascomycota</taxon>
        <taxon>Saccharomycotina</taxon>
        <taxon>Saccharomycetes</taxon>
        <taxon>Saccharomycetales</taxon>
        <taxon>Saccharomycetaceae</taxon>
        <taxon>Eremothecium</taxon>
    </lineage>
</organism>
<keyword evidence="6" id="KW-0862">Zinc</keyword>
<dbReference type="InterPro" id="IPR010666">
    <property type="entry name" value="Znf_GRF"/>
</dbReference>
<comment type="cofactor">
    <cofactor evidence="10">
        <name>Mg(2+)</name>
        <dbReference type="ChEBI" id="CHEBI:18420"/>
    </cofactor>
    <cofactor evidence="10">
        <name>Mn(2+)</name>
        <dbReference type="ChEBI" id="CHEBI:29035"/>
    </cofactor>
    <text evidence="10">Probably binds two magnesium or manganese ions per subunit.</text>
</comment>
<evidence type="ECO:0000256" key="3">
    <source>
        <dbReference type="ARBA" id="ARBA00022723"/>
    </source>
</evidence>
<dbReference type="PROSITE" id="PS51435">
    <property type="entry name" value="AP_NUCLEASE_F1_4"/>
    <property type="match status" value="1"/>
</dbReference>
<dbReference type="STRING" id="45286.A0A0X8HUQ5"/>
<dbReference type="PANTHER" id="PTHR22748">
    <property type="entry name" value="AP ENDONUCLEASE"/>
    <property type="match status" value="1"/>
</dbReference>
<feature type="site" description="Transition state stabilizer" evidence="11">
    <location>
        <position position="219"/>
    </location>
</feature>
<keyword evidence="8" id="KW-0539">Nucleus</keyword>
<dbReference type="InterPro" id="IPR005135">
    <property type="entry name" value="Endo/exonuclease/phosphatase"/>
</dbReference>
<dbReference type="SUPFAM" id="SSF56219">
    <property type="entry name" value="DNase I-like"/>
    <property type="match status" value="1"/>
</dbReference>
<dbReference type="AlphaFoldDB" id="A0A0X8HUQ5"/>
<dbReference type="GO" id="GO:0006284">
    <property type="term" value="P:base-excision repair"/>
    <property type="evidence" value="ECO:0007669"/>
    <property type="project" value="TreeGrafter"/>
</dbReference>
<dbReference type="GO" id="GO:0008081">
    <property type="term" value="F:phosphoric diester hydrolase activity"/>
    <property type="evidence" value="ECO:0007669"/>
    <property type="project" value="TreeGrafter"/>
</dbReference>
<dbReference type="Proteomes" id="UP000243052">
    <property type="component" value="Chromosome vi"/>
</dbReference>
<sequence>MTSNILEPKKSNEVRFFTFNVNGIRTLFQHYPFSRQNGSLSQIFQSFKSDIVTLQELKIDRDAVAKWGRLDNYYSFISIPSKRRGYSGVGCWVRIPDASDPNKNSLKVIKAEEGITGVLKIRVDGRLVSYRSDSSVGIGGYEELPFQDDTEAEELDSQGRCVIIELACNIVIISTYCPANSSNSDEGELFRLKYLRILFKRIRNLKNAGKSVVLMGDINICRDLIDHGKALKYNGIVIRDLNCGNVIEDKYRRQAFEFIAHPTMQGRRMLNEMLADSIDPVLRRTGILVDTTRLIQGRNRLKMYTVWSTLRNSRPVNYGSRIDYILVTEELQDRVKKGNICPDVMGSDHCPVFMDLSVEGLHNVEEHQYFIPKFESRFRYNLAHESITDMFKKRRIEVNGTSAHIENLGNENINAKTYKTLKVTQGDTPTISKFLQQSSSSQLPRKDTISVIEESRMIDNNSKYQRKHDDAKKRSPVKSMNCIEAYFGKPPVCKHGEDAVLRTSKTSTTFGKRFWTCKRPRGDKGNEEASCGFFQWK</sequence>
<dbReference type="OrthoDB" id="391817at2759"/>
<evidence type="ECO:0000256" key="6">
    <source>
        <dbReference type="ARBA" id="ARBA00022833"/>
    </source>
</evidence>
<keyword evidence="4 12" id="KW-0863">Zinc-finger</keyword>
<evidence type="ECO:0000313" key="14">
    <source>
        <dbReference type="EMBL" id="AMD21869.1"/>
    </source>
</evidence>
<evidence type="ECO:0000256" key="2">
    <source>
        <dbReference type="ARBA" id="ARBA00013541"/>
    </source>
</evidence>
<feature type="binding site" evidence="10">
    <location>
        <position position="349"/>
    </location>
    <ligand>
        <name>Mg(2+)</name>
        <dbReference type="ChEBI" id="CHEBI:18420"/>
        <label>1</label>
    </ligand>
</feature>
<keyword evidence="7 10" id="KW-0460">Magnesium</keyword>
<comment type="similarity">
    <text evidence="1">Belongs to the DNA repair enzymes AP/ExoA family.</text>
</comment>
<feature type="active site" description="Proton donor/acceptor" evidence="9">
    <location>
        <position position="217"/>
    </location>
</feature>
<evidence type="ECO:0000313" key="15">
    <source>
        <dbReference type="Proteomes" id="UP000243052"/>
    </source>
</evidence>
<accession>A0A0X8HUQ5</accession>
<evidence type="ECO:0000256" key="12">
    <source>
        <dbReference type="PROSITE-ProRule" id="PRU01343"/>
    </source>
</evidence>
<dbReference type="Pfam" id="PF06839">
    <property type="entry name" value="Zn_ribbon_GRF"/>
    <property type="match status" value="1"/>
</dbReference>
<feature type="site" description="Interaction with DNA substrate" evidence="11">
    <location>
        <position position="349"/>
    </location>
</feature>
<evidence type="ECO:0000256" key="5">
    <source>
        <dbReference type="ARBA" id="ARBA00022801"/>
    </source>
</evidence>
<keyword evidence="10" id="KW-0464">Manganese</keyword>
<dbReference type="GO" id="GO:0008311">
    <property type="term" value="F:double-stranded DNA 3'-5' DNA exonuclease activity"/>
    <property type="evidence" value="ECO:0007669"/>
    <property type="project" value="TreeGrafter"/>
</dbReference>
<feature type="binding site" evidence="10">
    <location>
        <position position="348"/>
    </location>
    <ligand>
        <name>Mg(2+)</name>
        <dbReference type="ChEBI" id="CHEBI:18420"/>
        <label>1</label>
    </ligand>
</feature>
<evidence type="ECO:0000256" key="11">
    <source>
        <dbReference type="PIRSR" id="PIRSR604808-3"/>
    </source>
</evidence>
<feature type="binding site" evidence="10">
    <location>
        <position position="20"/>
    </location>
    <ligand>
        <name>Mg(2+)</name>
        <dbReference type="ChEBI" id="CHEBI:18420"/>
        <label>1</label>
    </ligand>
</feature>
<dbReference type="PROSITE" id="PS51999">
    <property type="entry name" value="ZF_GRF"/>
    <property type="match status" value="1"/>
</dbReference>
<dbReference type="GO" id="GO:0005634">
    <property type="term" value="C:nucleus"/>
    <property type="evidence" value="ECO:0007669"/>
    <property type="project" value="TreeGrafter"/>
</dbReference>
<feature type="active site" description="Proton acceptor" evidence="9">
    <location>
        <position position="349"/>
    </location>
</feature>
<dbReference type="InterPro" id="IPR036691">
    <property type="entry name" value="Endo/exonu/phosph_ase_sf"/>
</dbReference>
<dbReference type="InterPro" id="IPR004808">
    <property type="entry name" value="AP_endonuc_1"/>
</dbReference>
<gene>
    <name evidence="14" type="ORF">AW171_hschr63856</name>
</gene>
<keyword evidence="3 10" id="KW-0479">Metal-binding</keyword>
<protein>
    <recommendedName>
        <fullName evidence="2">DNA-(apurinic or apyrimidinic site) endonuclease 2</fullName>
    </recommendedName>
</protein>